<dbReference type="PANTHER" id="PTHR37293:SF6">
    <property type="entry name" value="DNA REPLICATION PROTEIN DNAD"/>
    <property type="match status" value="1"/>
</dbReference>
<reference evidence="5" key="1">
    <citation type="journal article" date="2015" name="BMC Genomics">
        <title>Comparative genomics of Fructobacillus spp. and Leuconostoc spp. reveals niche-specific evolution of Fructobacillus spp.</title>
        <authorList>
            <person name="Endo A."/>
            <person name="Tanizawa Y."/>
            <person name="Tanaka N."/>
            <person name="Maeno S."/>
            <person name="Kumar H."/>
            <person name="Shiwa Y."/>
            <person name="Okada S."/>
            <person name="Yoshikawa H."/>
            <person name="Dicks L."/>
            <person name="Nakagawa J."/>
            <person name="Arita M."/>
        </authorList>
    </citation>
    <scope>NUCLEOTIDE SEQUENCE [LARGE SCALE GENOMIC DNA]</scope>
    <source>
        <strain evidence="5">F214-1</strain>
    </source>
</reference>
<feature type="region of interest" description="Disordered" evidence="2">
    <location>
        <begin position="206"/>
        <end position="233"/>
    </location>
</feature>
<dbReference type="Pfam" id="PF21984">
    <property type="entry name" value="DnaD_N"/>
    <property type="match status" value="1"/>
</dbReference>
<evidence type="ECO:0000256" key="2">
    <source>
        <dbReference type="SAM" id="MobiDB-lite"/>
    </source>
</evidence>
<dbReference type="NCBIfam" id="TIGR01446">
    <property type="entry name" value="DnaD_dom"/>
    <property type="match status" value="1"/>
</dbReference>
<feature type="domain" description="DnaB/C C-terminal" evidence="3">
    <location>
        <begin position="125"/>
        <end position="194"/>
    </location>
</feature>
<accession>A0A3F3H0G2</accession>
<dbReference type="InterPro" id="IPR034829">
    <property type="entry name" value="DnaD-like_sf"/>
</dbReference>
<dbReference type="PANTHER" id="PTHR37293">
    <property type="entry name" value="PHAGE REPLICATION PROTEIN-RELATED"/>
    <property type="match status" value="1"/>
</dbReference>
<dbReference type="STRING" id="709323.GCA_001047135_00171"/>
<protein>
    <submittedName>
        <fullName evidence="5">Chromosome replication initiation protein dnaD</fullName>
    </submittedName>
</protein>
<evidence type="ECO:0000313" key="5">
    <source>
        <dbReference type="EMBL" id="GAP03627.1"/>
    </source>
</evidence>
<name>A0A3F3H0G2_9LACO</name>
<dbReference type="Gene3D" id="1.10.10.10">
    <property type="entry name" value="Winged helix-like DNA-binding domain superfamily/Winged helix DNA-binding domain"/>
    <property type="match status" value="1"/>
</dbReference>
<dbReference type="InterPro" id="IPR053843">
    <property type="entry name" value="DnaD_N"/>
</dbReference>
<dbReference type="RefSeq" id="WP_083994319.1">
    <property type="nucleotide sequence ID" value="NZ_DF968078.1"/>
</dbReference>
<organism evidence="5">
    <name type="scientific">Fructobacillus tropaeoli</name>
    <dbReference type="NCBI Taxonomy" id="709323"/>
    <lineage>
        <taxon>Bacteria</taxon>
        <taxon>Bacillati</taxon>
        <taxon>Bacillota</taxon>
        <taxon>Bacilli</taxon>
        <taxon>Lactobacillales</taxon>
        <taxon>Lactobacillaceae</taxon>
        <taxon>Fructobacillus</taxon>
    </lineage>
</organism>
<sequence length="233" mass="26373">MDDKLQAFLQAGSTSLENALLVHYQDLGFDNDDLVLFLQVKRLQDQGDQADPKAVARIMKVTEKTVVSRLMSMVDRGLMKVAGQGRQGEIYDFLPLYDRLLHGQGLRPANNVVSAGEKSRQEVVRILQGEFGRNLSPLEMQTVAQWFDQDHFDPNMMVLAIQEAVANNARSLRYIEAILVNWQRDNLTSPQAVQIAKEKRRGVVYQARPANGQDQQQPEKNQPIVPTFKLDDL</sequence>
<evidence type="ECO:0000259" key="4">
    <source>
        <dbReference type="Pfam" id="PF21984"/>
    </source>
</evidence>
<gene>
    <name evidence="5" type="ORF">FTRO_0011720</name>
</gene>
<dbReference type="Proteomes" id="UP000064514">
    <property type="component" value="Unassembled WGS sequence"/>
</dbReference>
<feature type="domain" description="DnaD N-terminal" evidence="4">
    <location>
        <begin position="18"/>
        <end position="102"/>
    </location>
</feature>
<dbReference type="AlphaFoldDB" id="A0A3F3H0G2"/>
<dbReference type="Gene3D" id="1.10.10.630">
    <property type="entry name" value="DnaD domain-like"/>
    <property type="match status" value="1"/>
</dbReference>
<dbReference type="InterPro" id="IPR006343">
    <property type="entry name" value="DnaB/C_C"/>
</dbReference>
<dbReference type="Pfam" id="PF07261">
    <property type="entry name" value="DnaB_2"/>
    <property type="match status" value="1"/>
</dbReference>
<evidence type="ECO:0000256" key="1">
    <source>
        <dbReference type="ARBA" id="ARBA00093462"/>
    </source>
</evidence>
<dbReference type="InterPro" id="IPR036388">
    <property type="entry name" value="WH-like_DNA-bd_sf"/>
</dbReference>
<dbReference type="EMBL" id="DF968078">
    <property type="protein sequence ID" value="GAP03627.1"/>
    <property type="molecule type" value="Genomic_DNA"/>
</dbReference>
<dbReference type="SUPFAM" id="SSF158499">
    <property type="entry name" value="DnaD domain-like"/>
    <property type="match status" value="1"/>
</dbReference>
<evidence type="ECO:0000259" key="3">
    <source>
        <dbReference type="Pfam" id="PF07261"/>
    </source>
</evidence>
<proteinExistence type="inferred from homology"/>
<dbReference type="InterPro" id="IPR053162">
    <property type="entry name" value="DnaD"/>
</dbReference>
<comment type="similarity">
    <text evidence="1">Belongs to the DnaB/DnaD family.</text>
</comment>